<evidence type="ECO:0000313" key="18">
    <source>
        <dbReference type="Proteomes" id="UP001595613"/>
    </source>
</evidence>
<keyword evidence="9 17" id="KW-0560">Oxidoreductase</keyword>
<protein>
    <submittedName>
        <fullName evidence="17">Glutamate synthase large subunit</fullName>
        <ecNumber evidence="17">1.4.1.13</ecNumber>
    </submittedName>
</protein>
<keyword evidence="18" id="KW-1185">Reference proteome</keyword>
<evidence type="ECO:0000256" key="10">
    <source>
        <dbReference type="ARBA" id="ARBA00023004"/>
    </source>
</evidence>
<dbReference type="Pfam" id="PF01645">
    <property type="entry name" value="Glu_synthase"/>
    <property type="match status" value="1"/>
</dbReference>
<dbReference type="GO" id="GO:0004355">
    <property type="term" value="F:glutamate synthase (NADPH) activity"/>
    <property type="evidence" value="ECO:0007669"/>
    <property type="project" value="UniProtKB-EC"/>
</dbReference>
<dbReference type="RefSeq" id="WP_380094952.1">
    <property type="nucleotide sequence ID" value="NZ_JBHRYD010000001.1"/>
</dbReference>
<reference evidence="18" key="1">
    <citation type="journal article" date="2019" name="Int. J. Syst. Evol. Microbiol.">
        <title>The Global Catalogue of Microorganisms (GCM) 10K type strain sequencing project: providing services to taxonomists for standard genome sequencing and annotation.</title>
        <authorList>
            <consortium name="The Broad Institute Genomics Platform"/>
            <consortium name="The Broad Institute Genome Sequencing Center for Infectious Disease"/>
            <person name="Wu L."/>
            <person name="Ma J."/>
        </authorList>
    </citation>
    <scope>NUCLEOTIDE SEQUENCE [LARGE SCALE GENOMIC DNA]</scope>
    <source>
        <strain evidence="18">KCTC 42281</strain>
    </source>
</reference>
<gene>
    <name evidence="17" type="primary">gltB</name>
    <name evidence="17" type="ORF">ACFOOL_03660</name>
</gene>
<dbReference type="InterPro" id="IPR002932">
    <property type="entry name" value="Glu_synthdom"/>
</dbReference>
<evidence type="ECO:0000256" key="13">
    <source>
        <dbReference type="ARBA" id="ARBA00023291"/>
    </source>
</evidence>
<feature type="region of interest" description="Disordered" evidence="15">
    <location>
        <begin position="1"/>
        <end position="32"/>
    </location>
</feature>
<evidence type="ECO:0000256" key="3">
    <source>
        <dbReference type="ARBA" id="ARBA00009716"/>
    </source>
</evidence>
<dbReference type="PROSITE" id="PS51278">
    <property type="entry name" value="GATASE_TYPE_2"/>
    <property type="match status" value="1"/>
</dbReference>
<dbReference type="Pfam" id="PF00310">
    <property type="entry name" value="GATase_2"/>
    <property type="match status" value="1"/>
</dbReference>
<keyword evidence="4" id="KW-0028">Amino-acid biosynthesis</keyword>
<dbReference type="Gene3D" id="3.20.20.70">
    <property type="entry name" value="Aldolase class I"/>
    <property type="match status" value="2"/>
</dbReference>
<dbReference type="SUPFAM" id="SSF51395">
    <property type="entry name" value="FMN-linked oxidoreductases"/>
    <property type="match status" value="1"/>
</dbReference>
<dbReference type="Gene3D" id="2.160.20.60">
    <property type="entry name" value="Glutamate synthase, alpha subunit, C-terminal domain"/>
    <property type="match status" value="1"/>
</dbReference>
<dbReference type="CDD" id="cd00982">
    <property type="entry name" value="gltB_C"/>
    <property type="match status" value="1"/>
</dbReference>
<keyword evidence="7" id="KW-0479">Metal-binding</keyword>
<evidence type="ECO:0000256" key="8">
    <source>
        <dbReference type="ARBA" id="ARBA00022962"/>
    </source>
</evidence>
<dbReference type="InterPro" id="IPR017932">
    <property type="entry name" value="GATase_2_dom"/>
</dbReference>
<accession>A0ABV7WZV4</accession>
<evidence type="ECO:0000256" key="6">
    <source>
        <dbReference type="ARBA" id="ARBA00022643"/>
    </source>
</evidence>
<keyword evidence="13" id="KW-0003">3Fe-4S</keyword>
<feature type="compositionally biased region" description="Polar residues" evidence="15">
    <location>
        <begin position="1"/>
        <end position="12"/>
    </location>
</feature>
<comment type="cofactor">
    <cofactor evidence="1">
        <name>FMN</name>
        <dbReference type="ChEBI" id="CHEBI:58210"/>
    </cofactor>
</comment>
<dbReference type="SUPFAM" id="SSF56235">
    <property type="entry name" value="N-terminal nucleophile aminohydrolases (Ntn hydrolases)"/>
    <property type="match status" value="1"/>
</dbReference>
<evidence type="ECO:0000256" key="11">
    <source>
        <dbReference type="ARBA" id="ARBA00023014"/>
    </source>
</evidence>
<dbReference type="EC" id="1.4.1.13" evidence="17"/>
<dbReference type="PANTHER" id="PTHR11938">
    <property type="entry name" value="FAD NADPH DEHYDROGENASE/OXIDOREDUCTASE"/>
    <property type="match status" value="1"/>
</dbReference>
<evidence type="ECO:0000256" key="7">
    <source>
        <dbReference type="ARBA" id="ARBA00022723"/>
    </source>
</evidence>
<evidence type="ECO:0000256" key="9">
    <source>
        <dbReference type="ARBA" id="ARBA00023002"/>
    </source>
</evidence>
<name>A0ABV7WZV4_9HYPH</name>
<dbReference type="InterPro" id="IPR013785">
    <property type="entry name" value="Aldolase_TIM"/>
</dbReference>
<keyword evidence="6" id="KW-0288">FMN</keyword>
<feature type="domain" description="Glutamine amidotransferase type-2" evidence="16">
    <location>
        <begin position="40"/>
        <end position="437"/>
    </location>
</feature>
<dbReference type="SUPFAM" id="SSF69336">
    <property type="entry name" value="Alpha subunit of glutamate synthase, C-terminal domain"/>
    <property type="match status" value="1"/>
</dbReference>
<dbReference type="Pfam" id="PF04898">
    <property type="entry name" value="Glu_syn_central"/>
    <property type="match status" value="1"/>
</dbReference>
<dbReference type="Proteomes" id="UP001595613">
    <property type="component" value="Unassembled WGS sequence"/>
</dbReference>
<evidence type="ECO:0000256" key="15">
    <source>
        <dbReference type="SAM" id="MobiDB-lite"/>
    </source>
</evidence>
<dbReference type="InterPro" id="IPR006982">
    <property type="entry name" value="Glu_synth_centr_N"/>
</dbReference>
<organism evidence="17 18">
    <name type="scientific">Devosia honganensis</name>
    <dbReference type="NCBI Taxonomy" id="1610527"/>
    <lineage>
        <taxon>Bacteria</taxon>
        <taxon>Pseudomonadati</taxon>
        <taxon>Pseudomonadota</taxon>
        <taxon>Alphaproteobacteria</taxon>
        <taxon>Hyphomicrobiales</taxon>
        <taxon>Devosiaceae</taxon>
        <taxon>Devosia</taxon>
    </lineage>
</organism>
<dbReference type="CDD" id="cd00713">
    <property type="entry name" value="GltS"/>
    <property type="match status" value="1"/>
</dbReference>
<dbReference type="InterPro" id="IPR002489">
    <property type="entry name" value="Glu_synth_asu_C"/>
</dbReference>
<dbReference type="Pfam" id="PF01493">
    <property type="entry name" value="GXGXG"/>
    <property type="match status" value="1"/>
</dbReference>
<comment type="cofactor">
    <cofactor evidence="2">
        <name>[3Fe-4S] cluster</name>
        <dbReference type="ChEBI" id="CHEBI:21137"/>
    </cofactor>
</comment>
<evidence type="ECO:0000313" key="17">
    <source>
        <dbReference type="EMBL" id="MFC3703849.1"/>
    </source>
</evidence>
<evidence type="ECO:0000256" key="4">
    <source>
        <dbReference type="ARBA" id="ARBA00022605"/>
    </source>
</evidence>
<evidence type="ECO:0000256" key="5">
    <source>
        <dbReference type="ARBA" id="ARBA00022630"/>
    </source>
</evidence>
<dbReference type="InterPro" id="IPR036485">
    <property type="entry name" value="Glu_synth_asu_C_sf"/>
</dbReference>
<comment type="caution">
    <text evidence="17">The sequence shown here is derived from an EMBL/GenBank/DDBJ whole genome shotgun (WGS) entry which is preliminary data.</text>
</comment>
<keyword evidence="5" id="KW-0285">Flavoprotein</keyword>
<sequence length="1570" mass="171270">MVISPAGSNQTPTRHRAAGPIKGRPAAQGLYDPKREHDACGIGMIANIRNRPSHEVVEKGLEILENLEHRGAVGADPLMGDGAGILVQTPHAFFARTLPFALPDRHHYAVAMVFHPNVPDLRDRCAALVHDCLAAEGLTVLGERVVPTDNSKLSAGVIATQPFIEQIFIARPPDLTLDEFERRLFIARKVVSNTVYDKVPESAGDNGFYVVSMSARTLVYKGMFLADQLGAFYPDLTEPDFESAIALVHQRFSTNTFPSWKLAHPYRMTTHNGEINTIRGNVNWMAARQASVHSRYFGEDIGKLWPISYEGQSDTACFDNALEFLVRGGYPLPHAAMMLIPEAWAGNPLMDEKRRAFYQYHASLMEPWDGPAAMSMSDGRYVVATLDRNGLRPARYLVTREGHVVLASESGVLDIPDEDVVERWRLQPGRMLLIDLEQGRIISDDEIKATLATANPYADWLARTQIVLEDLPPVPPKAPEPSAALLDRLQAFAYTQEDIRLLIDPMATTGQEAVGSMGTDTPLSALSDRPKLLYTYFKQNFAQVTNPPIDPIREESVMSLVSFIGPRPNLFDLEGLSTLKRLEVRQPVLTNEDLEKIRGIGAIGTNQFRTKTLDITYPRQNGAEGMEAAIEALCQAAEEAVRGEYNIIILSDRLVAADRLDIPTLLALAAAHHHLIRKGLRTSTGLVVETGEAREIHHFAMLAGYGAEAINPYLAFEALRSLHAEGHYPEEVSADEVVQRYIKSVGKGLLKVMSKMGISTYQSYCGAQIFDAVGLNSDFVARYFFGTGTAIEGVGLREVAEETVRRHDLAFGDDALLRKALDIGGEYAYRIRGEKHAWSPDVVADLQHAVRSQAENPETAQARYDSFAARVNSGENGYRAIRHLLDIRPLGPAIDIGAVEPAAAIVRRFVTGAMSFGSISREAHTTLAQAMNRIGGKSNTGEGGEEPDRYRPLPEGVQNPLRSAIKQVASGRFGVTAEYLVNADQIQIKVAQGAKPGEGGQLPGHKVDWIVAKTRHSTPGVGLISPPPHHDIYSIEDLAQLIYDLKNVNEAADISVKLVSEMGVGTVAAGVAKARADHITISGYDGGTGASPLTSLKHAGGPWEIGLAETHQTLVLNRLRARVRLQVDGGLKTGRDVLVGALLGADEFGFSTAPLIAAGCIMMRKCHLNTCPVGVATQDPVLRKRFKGTPEHVINYFFYVAEELRGLMAGLGAHRLDQLIGRADLLGQRRADDHWKSRGIDLTRLLHKPEPVGDDPIHHAERQDHHLEAVLDRRLVELARPALEGGDPVRIELPIRSRDRSAGAMLSGAVARRHGHAGLPDDTIAITLRGTAGQSFGAFLARGISIDLVGDANDYVGKGLSGGRLVVRPADGAGFAPENSIIAGNTVLYGAIAGEAYFRGIAGERFAVRNSGAIAVVEGTGDHGCEYMTGGLVVVIGPTGRNFAAGMSGGIAYVLDEDGSFRSRCNLAMVDLEPVEEEEDLMRRLHHHGGDLEWHGRVDISGDMTRHDDERLHQLISNHLHYTGSAKARHILENWAGMRPRFVKVMPVEYRRAILEMEKKRASDLQAAAE</sequence>
<keyword evidence="8" id="KW-0315">Glutamine amidotransferase</keyword>
<evidence type="ECO:0000256" key="12">
    <source>
        <dbReference type="ARBA" id="ARBA00023164"/>
    </source>
</evidence>
<dbReference type="NCBIfam" id="NF008730">
    <property type="entry name" value="PRK11750.1"/>
    <property type="match status" value="1"/>
</dbReference>
<evidence type="ECO:0000256" key="2">
    <source>
        <dbReference type="ARBA" id="ARBA00001927"/>
    </source>
</evidence>
<dbReference type="PANTHER" id="PTHR11938:SF133">
    <property type="entry name" value="GLUTAMATE SYNTHASE (NADH)"/>
    <property type="match status" value="1"/>
</dbReference>
<dbReference type="InterPro" id="IPR029055">
    <property type="entry name" value="Ntn_hydrolases_N"/>
</dbReference>
<dbReference type="Gene3D" id="3.60.20.10">
    <property type="entry name" value="Glutamine Phosphoribosylpyrophosphate, subunit 1, domain 1"/>
    <property type="match status" value="1"/>
</dbReference>
<evidence type="ECO:0000259" key="16">
    <source>
        <dbReference type="PROSITE" id="PS51278"/>
    </source>
</evidence>
<dbReference type="EMBL" id="JBHRYD010000001">
    <property type="protein sequence ID" value="MFC3703849.1"/>
    <property type="molecule type" value="Genomic_DNA"/>
</dbReference>
<comment type="similarity">
    <text evidence="3">Belongs to the glutamate synthase family.</text>
</comment>
<keyword evidence="12" id="KW-0314">Glutamate biosynthesis</keyword>
<evidence type="ECO:0000256" key="14">
    <source>
        <dbReference type="ARBA" id="ARBA00029440"/>
    </source>
</evidence>
<dbReference type="InterPro" id="IPR050711">
    <property type="entry name" value="ET-N_metabolism_enzyme"/>
</dbReference>
<comment type="pathway">
    <text evidence="14">Amino-acid biosynthesis.</text>
</comment>
<keyword evidence="10" id="KW-0408">Iron</keyword>
<proteinExistence type="inferred from homology"/>
<keyword evidence="11" id="KW-0411">Iron-sulfur</keyword>
<dbReference type="CDD" id="cd02808">
    <property type="entry name" value="GltS_FMN"/>
    <property type="match status" value="1"/>
</dbReference>
<evidence type="ECO:0000256" key="1">
    <source>
        <dbReference type="ARBA" id="ARBA00001917"/>
    </source>
</evidence>